<name>A0AAQ3U289_PASNO</name>
<dbReference type="AlphaFoldDB" id="A0AAQ3U289"/>
<evidence type="ECO:0000256" key="1">
    <source>
        <dbReference type="SAM" id="MobiDB-lite"/>
    </source>
</evidence>
<protein>
    <recommendedName>
        <fullName evidence="2">DUF4219 domain-containing protein</fullName>
    </recommendedName>
</protein>
<proteinExistence type="predicted"/>
<accession>A0AAQ3U289</accession>
<dbReference type="EMBL" id="CP144751">
    <property type="protein sequence ID" value="WVZ83973.1"/>
    <property type="molecule type" value="Genomic_DNA"/>
</dbReference>
<gene>
    <name evidence="3" type="ORF">U9M48_031059</name>
</gene>
<reference evidence="3 4" key="1">
    <citation type="submission" date="2024-02" db="EMBL/GenBank/DDBJ databases">
        <title>High-quality chromosome-scale genome assembly of Pensacola bahiagrass (Paspalum notatum Flugge var. saurae).</title>
        <authorList>
            <person name="Vega J.M."/>
            <person name="Podio M."/>
            <person name="Orjuela J."/>
            <person name="Siena L.A."/>
            <person name="Pessino S.C."/>
            <person name="Combes M.C."/>
            <person name="Mariac C."/>
            <person name="Albertini E."/>
            <person name="Pupilli F."/>
            <person name="Ortiz J.P.A."/>
            <person name="Leblanc O."/>
        </authorList>
    </citation>
    <scope>NUCLEOTIDE SEQUENCE [LARGE SCALE GENOMIC DNA]</scope>
    <source>
        <strain evidence="3">R1</strain>
        <tissue evidence="3">Leaf</tissue>
    </source>
</reference>
<dbReference type="Proteomes" id="UP001341281">
    <property type="component" value="Chromosome 07"/>
</dbReference>
<sequence length="160" mass="17589">MAGSGDRSPTRSPSPTKGGGDKAKGKSGDTSSSEKVIVERVVKEASASVVYPMLTHTNYNDWSLVMQVCLEAQGLWEAIDVGTTDRRENRLALASLIRAVPAEMHFALAVKKSAKEAWEAIKTMRMGVAWIQVAQAIRDDHLQGGRGCRRFRYVNFQPCH</sequence>
<dbReference type="Pfam" id="PF13961">
    <property type="entry name" value="DUF4219"/>
    <property type="match status" value="1"/>
</dbReference>
<keyword evidence="4" id="KW-1185">Reference proteome</keyword>
<dbReference type="InterPro" id="IPR025314">
    <property type="entry name" value="DUF4219"/>
</dbReference>
<evidence type="ECO:0000313" key="4">
    <source>
        <dbReference type="Proteomes" id="UP001341281"/>
    </source>
</evidence>
<evidence type="ECO:0000259" key="2">
    <source>
        <dbReference type="Pfam" id="PF13961"/>
    </source>
</evidence>
<organism evidence="3 4">
    <name type="scientific">Paspalum notatum var. saurae</name>
    <dbReference type="NCBI Taxonomy" id="547442"/>
    <lineage>
        <taxon>Eukaryota</taxon>
        <taxon>Viridiplantae</taxon>
        <taxon>Streptophyta</taxon>
        <taxon>Embryophyta</taxon>
        <taxon>Tracheophyta</taxon>
        <taxon>Spermatophyta</taxon>
        <taxon>Magnoliopsida</taxon>
        <taxon>Liliopsida</taxon>
        <taxon>Poales</taxon>
        <taxon>Poaceae</taxon>
        <taxon>PACMAD clade</taxon>
        <taxon>Panicoideae</taxon>
        <taxon>Andropogonodae</taxon>
        <taxon>Paspaleae</taxon>
        <taxon>Paspalinae</taxon>
        <taxon>Paspalum</taxon>
    </lineage>
</organism>
<feature type="domain" description="DUF4219" evidence="2">
    <location>
        <begin position="54"/>
        <end position="79"/>
    </location>
</feature>
<evidence type="ECO:0000313" key="3">
    <source>
        <dbReference type="EMBL" id="WVZ83973.1"/>
    </source>
</evidence>
<feature type="region of interest" description="Disordered" evidence="1">
    <location>
        <begin position="1"/>
        <end position="35"/>
    </location>
</feature>